<sequence length="46" mass="5003">MGKPATADIPCRLAVAAEWGGNEALCCYEADLVIVLALLHQREARY</sequence>
<dbReference type="Proteomes" id="UP000697998">
    <property type="component" value="Unassembled WGS sequence"/>
</dbReference>
<reference evidence="1 2" key="1">
    <citation type="submission" date="2020-10" db="EMBL/GenBank/DDBJ databases">
        <title>Connecting structure to function with the recovery of over 1000 high-quality activated sludge metagenome-assembled genomes encoding full-length rRNA genes using long-read sequencing.</title>
        <authorList>
            <person name="Singleton C.M."/>
            <person name="Petriglieri F."/>
            <person name="Kristensen J.M."/>
            <person name="Kirkegaard R.H."/>
            <person name="Michaelsen T.Y."/>
            <person name="Andersen M.H."/>
            <person name="Karst S.M."/>
            <person name="Dueholm M.S."/>
            <person name="Nielsen P.H."/>
            <person name="Albertsen M."/>
        </authorList>
    </citation>
    <scope>NUCLEOTIDE SEQUENCE [LARGE SCALE GENOMIC DNA]</scope>
    <source>
        <strain evidence="1">EsbW_18-Q3-R4-48_BATAC.285</strain>
    </source>
</reference>
<evidence type="ECO:0000313" key="2">
    <source>
        <dbReference type="Proteomes" id="UP000697998"/>
    </source>
</evidence>
<accession>A0A935UFV0</accession>
<name>A0A935UFV0_9PROT</name>
<evidence type="ECO:0000313" key="1">
    <source>
        <dbReference type="EMBL" id="MBK7675396.1"/>
    </source>
</evidence>
<dbReference type="EMBL" id="JADJMH010000009">
    <property type="protein sequence ID" value="MBK7675396.1"/>
    <property type="molecule type" value="Genomic_DNA"/>
</dbReference>
<proteinExistence type="predicted"/>
<organism evidence="1 2">
    <name type="scientific">Candidatus Accumulibacter proximus</name>
    <dbReference type="NCBI Taxonomy" id="2954385"/>
    <lineage>
        <taxon>Bacteria</taxon>
        <taxon>Pseudomonadati</taxon>
        <taxon>Pseudomonadota</taxon>
        <taxon>Betaproteobacteria</taxon>
        <taxon>Candidatus Accumulibacter</taxon>
    </lineage>
</organism>
<comment type="caution">
    <text evidence="1">The sequence shown here is derived from an EMBL/GenBank/DDBJ whole genome shotgun (WGS) entry which is preliminary data.</text>
</comment>
<gene>
    <name evidence="1" type="ORF">IPJ27_11900</name>
</gene>
<protein>
    <submittedName>
        <fullName evidence="1">Uncharacterized protein</fullName>
    </submittedName>
</protein>
<dbReference type="AlphaFoldDB" id="A0A935UFV0"/>